<name>A0ABN9X3C3_9DINO</name>
<evidence type="ECO:0000313" key="1">
    <source>
        <dbReference type="EMBL" id="CAK0893809.1"/>
    </source>
</evidence>
<proteinExistence type="predicted"/>
<reference evidence="1" key="1">
    <citation type="submission" date="2023-10" db="EMBL/GenBank/DDBJ databases">
        <authorList>
            <person name="Chen Y."/>
            <person name="Shah S."/>
            <person name="Dougan E. K."/>
            <person name="Thang M."/>
            <person name="Chan C."/>
        </authorList>
    </citation>
    <scope>NUCLEOTIDE SEQUENCE [LARGE SCALE GENOMIC DNA]</scope>
</reference>
<gene>
    <name evidence="1" type="ORF">PCOR1329_LOCUS73046</name>
</gene>
<keyword evidence="2" id="KW-1185">Reference proteome</keyword>
<evidence type="ECO:0000313" key="2">
    <source>
        <dbReference type="Proteomes" id="UP001189429"/>
    </source>
</evidence>
<comment type="caution">
    <text evidence="1">The sequence shown here is derived from an EMBL/GenBank/DDBJ whole genome shotgun (WGS) entry which is preliminary data.</text>
</comment>
<protein>
    <recommendedName>
        <fullName evidence="3">RNA-dependent RNA polymerase</fullName>
    </recommendedName>
</protein>
<dbReference type="Proteomes" id="UP001189429">
    <property type="component" value="Unassembled WGS sequence"/>
</dbReference>
<accession>A0ABN9X3C3</accession>
<evidence type="ECO:0008006" key="3">
    <source>
        <dbReference type="Google" id="ProtNLM"/>
    </source>
</evidence>
<organism evidence="1 2">
    <name type="scientific">Prorocentrum cordatum</name>
    <dbReference type="NCBI Taxonomy" id="2364126"/>
    <lineage>
        <taxon>Eukaryota</taxon>
        <taxon>Sar</taxon>
        <taxon>Alveolata</taxon>
        <taxon>Dinophyceae</taxon>
        <taxon>Prorocentrales</taxon>
        <taxon>Prorocentraceae</taxon>
        <taxon>Prorocentrum</taxon>
    </lineage>
</organism>
<sequence length="628" mass="69544">MEPLAKRQRLLDMLSRRNFSDSDGVAALAALGRDEAASRRDARECVDTFTADFFVQPTLQRQGGDAFDWTIAKYQLLPPRCLAQCAGFREEFENAVARSPNSFDRPWRLALYIDDAAWLPVGVLRATIAKDLQGGFPAAAKALLRSLLLGSDSVAVAGASVPRGGQSRIMYFKFQRLIGDEVATKAFFDAKGFGGIRCCSISCKNVVKLNKDGVTDSLVDHQTGTYLVDVSCSDPSQFDPVSDEDVWRTHDILDAVRRNGGALKTAQTTMGFSLNEHGVLADKDLRPHVFPHSCLLRDCMHVYLAGGIVNIEIGLLFNGVAECTPGFSFRLLKTFAEADWHWNPGGLTRSEFADIFNGSREKAWKSGGVFRAGAPELLSAFPFIRYFVVEHVPAHKVQLERQSYLRLCDVLDSINEAKHYSTPVAMKDIMRRAVGRFLDAHKAACRLDAIVPKHHYQWHAVSDQEDDIFLDCFVYERKNKIVKQSMTHIANTAAFEKSSVQQLLVKVFPAMDKVRMTELCEPVAVSQPLSDKFGQVCVVSKQMRWRGLLLRVGSVVFIQNAAVEVQACLSAGGVLALIVGKLALVRREPLGGYSIWTRTGQSELLVPEGARKATGWFLKSDNALVVIH</sequence>
<dbReference type="EMBL" id="CAUYUJ010019811">
    <property type="protein sequence ID" value="CAK0893809.1"/>
    <property type="molecule type" value="Genomic_DNA"/>
</dbReference>